<proteinExistence type="predicted"/>
<name>T2JWG0_CROWT</name>
<gene>
    <name evidence="1" type="ORF">CWATWH0402_4114</name>
</gene>
<dbReference type="EMBL" id="CAQN01001123">
    <property type="protein sequence ID" value="CCQ70158.1"/>
    <property type="molecule type" value="Genomic_DNA"/>
</dbReference>
<reference evidence="1 2" key="2">
    <citation type="submission" date="2013-09" db="EMBL/GenBank/DDBJ databases">
        <title>Whole genome comparison of six Crocosphaera watsonii strains with differing phenotypes.</title>
        <authorList>
            <person name="Bench S.R."/>
            <person name="Heller P."/>
            <person name="Frank I."/>
            <person name="Arciniega M."/>
            <person name="Shilova I.N."/>
            <person name="Zehr J.P."/>
        </authorList>
    </citation>
    <scope>NUCLEOTIDE SEQUENCE [LARGE SCALE GENOMIC DNA]</scope>
    <source>
        <strain evidence="1 2">WH 0402</strain>
    </source>
</reference>
<accession>T2JWG0</accession>
<evidence type="ECO:0000313" key="1">
    <source>
        <dbReference type="EMBL" id="CCQ70158.1"/>
    </source>
</evidence>
<comment type="caution">
    <text evidence="1">The sequence shown here is derived from an EMBL/GenBank/DDBJ whole genome shotgun (WGS) entry which is preliminary data.</text>
</comment>
<organism evidence="1 2">
    <name type="scientific">Crocosphaera watsonii WH 0402</name>
    <dbReference type="NCBI Taxonomy" id="1284629"/>
    <lineage>
        <taxon>Bacteria</taxon>
        <taxon>Bacillati</taxon>
        <taxon>Cyanobacteriota</taxon>
        <taxon>Cyanophyceae</taxon>
        <taxon>Oscillatoriophycideae</taxon>
        <taxon>Chroococcales</taxon>
        <taxon>Aphanothecaceae</taxon>
        <taxon>Crocosphaera</taxon>
    </lineage>
</organism>
<reference evidence="1 2" key="1">
    <citation type="submission" date="2013-01" db="EMBL/GenBank/DDBJ databases">
        <authorList>
            <person name="Bench S."/>
        </authorList>
    </citation>
    <scope>NUCLEOTIDE SEQUENCE [LARGE SCALE GENOMIC DNA]</scope>
    <source>
        <strain evidence="1 2">WH 0402</strain>
    </source>
</reference>
<dbReference type="AlphaFoldDB" id="T2JWG0"/>
<protein>
    <submittedName>
        <fullName evidence="1">Uncharacterized protein</fullName>
    </submittedName>
</protein>
<evidence type="ECO:0000313" key="2">
    <source>
        <dbReference type="Proteomes" id="UP000018130"/>
    </source>
</evidence>
<dbReference type="Proteomes" id="UP000018130">
    <property type="component" value="Unassembled WGS sequence"/>
</dbReference>
<sequence>MEDEWRAFLEQDDIRPLIWEEFEQLEQWRQYSKKWKIAIEAVIIDSFEKLNFSQ</sequence>